<comment type="caution">
    <text evidence="2">The sequence shown here is derived from an EMBL/GenBank/DDBJ whole genome shotgun (WGS) entry which is preliminary data.</text>
</comment>
<feature type="compositionally biased region" description="Basic and acidic residues" evidence="1">
    <location>
        <begin position="12"/>
        <end position="22"/>
    </location>
</feature>
<evidence type="ECO:0000313" key="3">
    <source>
        <dbReference type="Proteomes" id="UP000826195"/>
    </source>
</evidence>
<dbReference type="AlphaFoldDB" id="A0AAV7I892"/>
<name>A0AAV7I892_COTGL</name>
<feature type="region of interest" description="Disordered" evidence="1">
    <location>
        <begin position="1"/>
        <end position="22"/>
    </location>
</feature>
<accession>A0AAV7I892</accession>
<protein>
    <submittedName>
        <fullName evidence="2">Uncharacterized protein</fullName>
    </submittedName>
</protein>
<evidence type="ECO:0000256" key="1">
    <source>
        <dbReference type="SAM" id="MobiDB-lite"/>
    </source>
</evidence>
<keyword evidence="3" id="KW-1185">Reference proteome</keyword>
<reference evidence="2 3" key="1">
    <citation type="journal article" date="2021" name="J. Hered.">
        <title>A chromosome-level genome assembly of the parasitoid wasp, Cotesia glomerata (Hymenoptera: Braconidae).</title>
        <authorList>
            <person name="Pinto B.J."/>
            <person name="Weis J.J."/>
            <person name="Gamble T."/>
            <person name="Ode P.J."/>
            <person name="Paul R."/>
            <person name="Zaspel J.M."/>
        </authorList>
    </citation>
    <scope>NUCLEOTIDE SEQUENCE [LARGE SCALE GENOMIC DNA]</scope>
    <source>
        <strain evidence="2">CgM1</strain>
    </source>
</reference>
<proteinExistence type="predicted"/>
<feature type="region of interest" description="Disordered" evidence="1">
    <location>
        <begin position="99"/>
        <end position="120"/>
    </location>
</feature>
<sequence>MKENKRKNIRAPMEDGKEGKVEAREDMRCHGVNRLFKTKRPRQLLTEVGCYSMVGYEYRTDETHECSIRRFEMENRFSEASRGSDAILNLVCRGSNSRKEANFNLGKPSAIPTRRRLRQP</sequence>
<organism evidence="2 3">
    <name type="scientific">Cotesia glomerata</name>
    <name type="common">Lepidopteran parasitic wasp</name>
    <name type="synonym">Apanteles glomeratus</name>
    <dbReference type="NCBI Taxonomy" id="32391"/>
    <lineage>
        <taxon>Eukaryota</taxon>
        <taxon>Metazoa</taxon>
        <taxon>Ecdysozoa</taxon>
        <taxon>Arthropoda</taxon>
        <taxon>Hexapoda</taxon>
        <taxon>Insecta</taxon>
        <taxon>Pterygota</taxon>
        <taxon>Neoptera</taxon>
        <taxon>Endopterygota</taxon>
        <taxon>Hymenoptera</taxon>
        <taxon>Apocrita</taxon>
        <taxon>Ichneumonoidea</taxon>
        <taxon>Braconidae</taxon>
        <taxon>Microgastrinae</taxon>
        <taxon>Cotesia</taxon>
    </lineage>
</organism>
<dbReference type="EMBL" id="JAHXZJ010002237">
    <property type="protein sequence ID" value="KAH0546407.1"/>
    <property type="molecule type" value="Genomic_DNA"/>
</dbReference>
<evidence type="ECO:0000313" key="2">
    <source>
        <dbReference type="EMBL" id="KAH0546407.1"/>
    </source>
</evidence>
<gene>
    <name evidence="2" type="ORF">KQX54_009256</name>
</gene>
<dbReference type="Proteomes" id="UP000826195">
    <property type="component" value="Unassembled WGS sequence"/>
</dbReference>